<feature type="compositionally biased region" description="Basic and acidic residues" evidence="1">
    <location>
        <begin position="152"/>
        <end position="169"/>
    </location>
</feature>
<reference evidence="2 3" key="1">
    <citation type="submission" date="2014-06" db="EMBL/GenBank/DDBJ databases">
        <authorList>
            <person name="Swart Estienne"/>
        </authorList>
    </citation>
    <scope>NUCLEOTIDE SEQUENCE [LARGE SCALE GENOMIC DNA]</scope>
    <source>
        <strain evidence="2 3">130c</strain>
    </source>
</reference>
<organism evidence="2 3">
    <name type="scientific">Stylonychia lemnae</name>
    <name type="common">Ciliate</name>
    <dbReference type="NCBI Taxonomy" id="5949"/>
    <lineage>
        <taxon>Eukaryota</taxon>
        <taxon>Sar</taxon>
        <taxon>Alveolata</taxon>
        <taxon>Ciliophora</taxon>
        <taxon>Intramacronucleata</taxon>
        <taxon>Spirotrichea</taxon>
        <taxon>Stichotrichia</taxon>
        <taxon>Sporadotrichida</taxon>
        <taxon>Oxytrichidae</taxon>
        <taxon>Stylonychinae</taxon>
        <taxon>Stylonychia</taxon>
    </lineage>
</organism>
<keyword evidence="3" id="KW-1185">Reference proteome</keyword>
<feature type="compositionally biased region" description="Basic and acidic residues" evidence="1">
    <location>
        <begin position="132"/>
        <end position="145"/>
    </location>
</feature>
<dbReference type="InParanoid" id="A0A078B782"/>
<proteinExistence type="predicted"/>
<sequence length="169" mass="19817">MWLRTGQGYELSKEPQISQWIRDESFKYGPNFQVKYVGDDPRLVKVETYERICYKTLILNDTGDVPVTSERVVEAIYKIEEFTEEYRIGGMSGDDIDNYLTQNGFNQLSVEELAQLVKQHEQREEEIQQNDKVIDSKDEQSKEQIELSINEIQRESDVKGEQKQAKEEL</sequence>
<evidence type="ECO:0000313" key="2">
    <source>
        <dbReference type="EMBL" id="CDW89162.1"/>
    </source>
</evidence>
<evidence type="ECO:0000313" key="3">
    <source>
        <dbReference type="Proteomes" id="UP000039865"/>
    </source>
</evidence>
<name>A0A078B782_STYLE</name>
<protein>
    <submittedName>
        <fullName evidence="2">Uncharacterized protein</fullName>
    </submittedName>
</protein>
<dbReference type="EMBL" id="CCKQ01017298">
    <property type="protein sequence ID" value="CDW89162.1"/>
    <property type="molecule type" value="Genomic_DNA"/>
</dbReference>
<gene>
    <name evidence="2" type="primary">Contig5928.g6352</name>
    <name evidence="2" type="ORF">STYLEM_18293</name>
</gene>
<evidence type="ECO:0000256" key="1">
    <source>
        <dbReference type="SAM" id="MobiDB-lite"/>
    </source>
</evidence>
<dbReference type="AlphaFoldDB" id="A0A078B782"/>
<dbReference type="Proteomes" id="UP000039865">
    <property type="component" value="Unassembled WGS sequence"/>
</dbReference>
<accession>A0A078B782</accession>
<feature type="region of interest" description="Disordered" evidence="1">
    <location>
        <begin position="122"/>
        <end position="169"/>
    </location>
</feature>